<dbReference type="PANTHER" id="PTHR16267">
    <property type="entry name" value="BANK1/PIK3AP1 FAMILY MEMBER"/>
    <property type="match status" value="1"/>
</dbReference>
<evidence type="ECO:0000259" key="3">
    <source>
        <dbReference type="PROSITE" id="PS51376"/>
    </source>
</evidence>
<dbReference type="GO" id="GO:0005104">
    <property type="term" value="F:fibroblast growth factor receptor binding"/>
    <property type="evidence" value="ECO:0007669"/>
    <property type="project" value="TreeGrafter"/>
</dbReference>
<feature type="coiled-coil region" evidence="1">
    <location>
        <begin position="624"/>
        <end position="658"/>
    </location>
</feature>
<feature type="compositionally biased region" description="Polar residues" evidence="2">
    <location>
        <begin position="560"/>
        <end position="575"/>
    </location>
</feature>
<dbReference type="Pfam" id="PF14545">
    <property type="entry name" value="DBB"/>
    <property type="match status" value="1"/>
</dbReference>
<dbReference type="InterPro" id="IPR035897">
    <property type="entry name" value="Toll_tir_struct_dom_sf"/>
</dbReference>
<reference evidence="4" key="1">
    <citation type="submission" date="2015-12" db="EMBL/GenBank/DDBJ databases">
        <title>De novo transcriptome assembly of four potential Pierce s Disease insect vectors from Arizona vineyards.</title>
        <authorList>
            <person name="Tassone E.E."/>
        </authorList>
    </citation>
    <scope>NUCLEOTIDE SEQUENCE</scope>
</reference>
<evidence type="ECO:0000313" key="4">
    <source>
        <dbReference type="EMBL" id="JAS30910.1"/>
    </source>
</evidence>
<dbReference type="GO" id="GO:0005829">
    <property type="term" value="C:cytosol"/>
    <property type="evidence" value="ECO:0007669"/>
    <property type="project" value="TreeGrafter"/>
</dbReference>
<evidence type="ECO:0000256" key="1">
    <source>
        <dbReference type="SAM" id="Coils"/>
    </source>
</evidence>
<feature type="compositionally biased region" description="Low complexity" evidence="2">
    <location>
        <begin position="442"/>
        <end position="452"/>
    </location>
</feature>
<evidence type="ECO:0000256" key="2">
    <source>
        <dbReference type="SAM" id="MobiDB-lite"/>
    </source>
</evidence>
<feature type="region of interest" description="Disordered" evidence="2">
    <location>
        <begin position="560"/>
        <end position="591"/>
    </location>
</feature>
<feature type="domain" description="DBB" evidence="3">
    <location>
        <begin position="183"/>
        <end position="320"/>
    </location>
</feature>
<dbReference type="Gene3D" id="3.40.50.10140">
    <property type="entry name" value="Toll/interleukin-1 receptor homology (TIR) domain"/>
    <property type="match status" value="1"/>
</dbReference>
<dbReference type="PROSITE" id="PS51376">
    <property type="entry name" value="DBB"/>
    <property type="match status" value="1"/>
</dbReference>
<accession>A0A1B6DZ06</accession>
<dbReference type="InterPro" id="IPR052446">
    <property type="entry name" value="B-cell_PI3K-Signaling_Adptrs"/>
</dbReference>
<dbReference type="EMBL" id="GEDC01006388">
    <property type="protein sequence ID" value="JAS30910.1"/>
    <property type="molecule type" value="Transcribed_RNA"/>
</dbReference>
<dbReference type="GO" id="GO:0005068">
    <property type="term" value="F:transmembrane receptor protein tyrosine kinase adaptor activity"/>
    <property type="evidence" value="ECO:0007669"/>
    <property type="project" value="TreeGrafter"/>
</dbReference>
<feature type="region of interest" description="Disordered" evidence="2">
    <location>
        <begin position="661"/>
        <end position="739"/>
    </location>
</feature>
<dbReference type="InterPro" id="IPR017893">
    <property type="entry name" value="DBB_domain"/>
</dbReference>
<dbReference type="SMART" id="SM01282">
    <property type="entry name" value="DBB"/>
    <property type="match status" value="1"/>
</dbReference>
<organism evidence="4">
    <name type="scientific">Clastoptera arizonana</name>
    <name type="common">Arizona spittle bug</name>
    <dbReference type="NCBI Taxonomy" id="38151"/>
    <lineage>
        <taxon>Eukaryota</taxon>
        <taxon>Metazoa</taxon>
        <taxon>Ecdysozoa</taxon>
        <taxon>Arthropoda</taxon>
        <taxon>Hexapoda</taxon>
        <taxon>Insecta</taxon>
        <taxon>Pterygota</taxon>
        <taxon>Neoptera</taxon>
        <taxon>Paraneoptera</taxon>
        <taxon>Hemiptera</taxon>
        <taxon>Auchenorrhyncha</taxon>
        <taxon>Cercopoidea</taxon>
        <taxon>Clastopteridae</taxon>
        <taxon>Clastoptera</taxon>
    </lineage>
</organism>
<name>A0A1B6DZ06_9HEMI</name>
<sequence length="1014" mass="114446">MEILKTGDKCTDVLDIAFLSSKETAASSWVNYLQTCFQQVRKEQSKPPFKLECIKIEDVLAGMIKFVQNEKLSKAHLQIIIVCPEFLKKISEQLGPASILGSLLNPDRVLAMLLGVTDDMVNAQHRTALFFYDQWRRRIVKDKDPTFVGDFLGEAMDFLSRPWQLQQAIKQINKDENKAEFSLLPKKIKMGQNKLLALMIDPMKPDDNFKISIDKNGQNLEVKSIKRKNPYTLQFSIPASCLQVSMLINIVIEKNGKSLGQRRIKCESRMGELDQILRTSDNPLQFMCQTLGLSPGDKEQLDSFLTGAMQRNIPPHFNLLQPIGQQSYSSGEEYPTLLHFAARFGLEKLTWQLLECPGGEQACQLRNTCQLTPADMAERAGYTKLANALKGYLQMTELSSMYSYLKGISENQSPDFNEMNYLLPRPLNDTYLIPPTARPINSSASSPSTSSPQYTNIDCYQIPPSPVSIAEALDYHIPPLPLPFQSSLKNCQVLENTSNSLHTSHNISPTDKTLKDTYLEMNSTNNPGSANNIRQHLRLKLNHNHYQNFKADMNLNHSLSSESISGSQNLNNHRISSSSSTTSTNGKQSVHGAQDELVEIINDFKNNVFTISEVEKLVENWQNRHDVQQSFKEKQEQLNQMREEYERIQKNMKEQLKRPTPFEKIRKFFSRKSKGPSYNEECKLKDNPKMPQINNSLSSHRPVSSLSLQSSCSSSSSGHLSTGSGTSLGDSGTHSDSEERKINQTLKFEKKAKMSSANLCTEVSQSTLADQKLQIAENNLNCDLTKCEQTKNQCFTSMRNSSSLEDKILELEEFQKPSLSKVSIERDTVLLEKQKSDQTTEEIAVTLSSTDKNICIETKEFGIDQSEKKSQCNKLFFLGNESNENGFEIDGLSPIVCACHSSDLMTSLSSTISDFPELKTNNSLTDEISSKKNLDTVSKYLDKLEKLPEEDVENVEMTQETNKNHTSHEKAEEIICENILEQIETDEKFDLPDYVNITAQPLPPVPPRSECSHM</sequence>
<feature type="compositionally biased region" description="Low complexity" evidence="2">
    <location>
        <begin position="696"/>
        <end position="732"/>
    </location>
</feature>
<dbReference type="PANTHER" id="PTHR16267:SF11">
    <property type="entry name" value="STUMPS, ISOFORM E"/>
    <property type="match status" value="1"/>
</dbReference>
<keyword evidence="1" id="KW-0175">Coiled coil</keyword>
<dbReference type="AlphaFoldDB" id="A0A1B6DZ06"/>
<gene>
    <name evidence="4" type="ORF">g.11295</name>
</gene>
<protein>
    <recommendedName>
        <fullName evidence="3">DBB domain-containing protein</fullName>
    </recommendedName>
</protein>
<proteinExistence type="predicted"/>
<feature type="region of interest" description="Disordered" evidence="2">
    <location>
        <begin position="434"/>
        <end position="455"/>
    </location>
</feature>